<gene>
    <name evidence="1" type="ORF">SE37_11545</name>
</gene>
<proteinExistence type="predicted"/>
<keyword evidence="2" id="KW-1185">Reference proteome</keyword>
<comment type="caution">
    <text evidence="1">The sequence shown here is derived from an EMBL/GenBank/DDBJ whole genome shotgun (WGS) entry which is preliminary data.</text>
</comment>
<sequence>MTTTRGTTLTTTMGVINRVHGNATNCGPASKPAGAPRFPDGHILVIDIADLSDSSHAVKQHHPHFAGRELHLGILAFFGHELGKGTGTAGKLPTLPDFQLDVMDDRAQRNGAKRKCIARLDIGIGTGNDTVTHLEIKRSKDVALFTVRIVEQSNPCASVGVVFDARNFCRDLHFIPAEIDYAVLLLMSTTDMTGSDPAEAVTAAGLLYGDNERLLGG</sequence>
<organism evidence="1 2">
    <name type="scientific">Geobacter soli</name>
    <dbReference type="NCBI Taxonomy" id="1510391"/>
    <lineage>
        <taxon>Bacteria</taxon>
        <taxon>Pseudomonadati</taxon>
        <taxon>Thermodesulfobacteriota</taxon>
        <taxon>Desulfuromonadia</taxon>
        <taxon>Geobacterales</taxon>
        <taxon>Geobacteraceae</taxon>
        <taxon>Geobacter</taxon>
    </lineage>
</organism>
<reference evidence="1 2" key="1">
    <citation type="submission" date="2015-01" db="EMBL/GenBank/DDBJ databases">
        <title>Genome sequence of the anaerobic bacterium Geobacter soli GSS01, a dissimilatory Fe(III) reducer from soil.</title>
        <authorList>
            <person name="Yang G."/>
            <person name="Zhou S."/>
        </authorList>
    </citation>
    <scope>NUCLEOTIDE SEQUENCE [LARGE SCALE GENOMIC DNA]</scope>
    <source>
        <strain evidence="1 2">GSS01</strain>
    </source>
</reference>
<dbReference type="EMBL" id="JXBL01000001">
    <property type="protein sequence ID" value="KIE43222.1"/>
    <property type="molecule type" value="Genomic_DNA"/>
</dbReference>
<accession>A0A0C1QR32</accession>
<evidence type="ECO:0000313" key="2">
    <source>
        <dbReference type="Proteomes" id="UP000031433"/>
    </source>
</evidence>
<dbReference type="Proteomes" id="UP000031433">
    <property type="component" value="Unassembled WGS sequence"/>
</dbReference>
<dbReference type="AlphaFoldDB" id="A0A0C1QR32"/>
<name>A0A0C1QR32_9BACT</name>
<protein>
    <submittedName>
        <fullName evidence="1">Uncharacterized protein</fullName>
    </submittedName>
</protein>
<evidence type="ECO:0000313" key="1">
    <source>
        <dbReference type="EMBL" id="KIE43222.1"/>
    </source>
</evidence>